<sequence>MLRPPGPVLRFPEAVLRFPGPASQVPEAVSQVPEPKLRPPVTRPPPLIDTLTRDRIQGAVLRILERSSGVFVADAVRFRRAAVAGQR</sequence>
<feature type="region of interest" description="Disordered" evidence="1">
    <location>
        <begin position="29"/>
        <end position="49"/>
    </location>
</feature>
<keyword evidence="3" id="KW-1185">Reference proteome</keyword>
<accession>A0A839XJD1</accession>
<evidence type="ECO:0000313" key="2">
    <source>
        <dbReference type="EMBL" id="MBB3663400.1"/>
    </source>
</evidence>
<dbReference type="EMBL" id="JACIBS010000001">
    <property type="protein sequence ID" value="MBB3663400.1"/>
    <property type="molecule type" value="Genomic_DNA"/>
</dbReference>
<dbReference type="Proteomes" id="UP000564573">
    <property type="component" value="Unassembled WGS sequence"/>
</dbReference>
<name>A0A839XJD1_9PSEU</name>
<reference evidence="2 3" key="1">
    <citation type="submission" date="2020-08" db="EMBL/GenBank/DDBJ databases">
        <title>Sequencing the genomes of 1000 actinobacteria strains.</title>
        <authorList>
            <person name="Klenk H.-P."/>
        </authorList>
    </citation>
    <scope>NUCLEOTIDE SEQUENCE [LARGE SCALE GENOMIC DNA]</scope>
    <source>
        <strain evidence="2 3">DSM 45267</strain>
    </source>
</reference>
<evidence type="ECO:0000256" key="1">
    <source>
        <dbReference type="SAM" id="MobiDB-lite"/>
    </source>
</evidence>
<dbReference type="AlphaFoldDB" id="A0A839XJD1"/>
<comment type="caution">
    <text evidence="2">The sequence shown here is derived from an EMBL/GenBank/DDBJ whole genome shotgun (WGS) entry which is preliminary data.</text>
</comment>
<proteinExistence type="predicted"/>
<organism evidence="2 3">
    <name type="scientific">Prauserella sediminis</name>
    <dbReference type="NCBI Taxonomy" id="577680"/>
    <lineage>
        <taxon>Bacteria</taxon>
        <taxon>Bacillati</taxon>
        <taxon>Actinomycetota</taxon>
        <taxon>Actinomycetes</taxon>
        <taxon>Pseudonocardiales</taxon>
        <taxon>Pseudonocardiaceae</taxon>
        <taxon>Prauserella</taxon>
        <taxon>Prauserella salsuginis group</taxon>
    </lineage>
</organism>
<gene>
    <name evidence="2" type="ORF">FB384_002304</name>
</gene>
<evidence type="ECO:0000313" key="3">
    <source>
        <dbReference type="Proteomes" id="UP000564573"/>
    </source>
</evidence>
<protein>
    <submittedName>
        <fullName evidence="2">Uncharacterized protein</fullName>
    </submittedName>
</protein>